<feature type="coiled-coil region" evidence="1">
    <location>
        <begin position="139"/>
        <end position="216"/>
    </location>
</feature>
<dbReference type="EMBL" id="ASWA01000001">
    <property type="protein sequence ID" value="EOT70668.1"/>
    <property type="molecule type" value="Genomic_DNA"/>
</dbReference>
<dbReference type="STRING" id="71451.RV07_GL003743"/>
<evidence type="ECO:0000313" key="4">
    <source>
        <dbReference type="Proteomes" id="UP000013783"/>
    </source>
</evidence>
<dbReference type="EMBL" id="AJAK01000004">
    <property type="protein sequence ID" value="EOH82852.1"/>
    <property type="molecule type" value="Genomic_DNA"/>
</dbReference>
<reference evidence="2 4" key="1">
    <citation type="submission" date="2013-02" db="EMBL/GenBank/DDBJ databases">
        <title>The Genome Sequence of Enterococcus malodoratus ATCC_43197.</title>
        <authorList>
            <consortium name="The Broad Institute Genome Sequencing Platform"/>
            <consortium name="The Broad Institute Genome Sequencing Center for Infectious Disease"/>
            <person name="Earl A.M."/>
            <person name="Gilmore M.S."/>
            <person name="Lebreton F."/>
            <person name="Walker B."/>
            <person name="Young S.K."/>
            <person name="Zeng Q."/>
            <person name="Gargeya S."/>
            <person name="Fitzgerald M."/>
            <person name="Haas B."/>
            <person name="Abouelleil A."/>
            <person name="Alvarado L."/>
            <person name="Arachchi H.M."/>
            <person name="Berlin A.M."/>
            <person name="Chapman S.B."/>
            <person name="Dewar J."/>
            <person name="Goldberg J."/>
            <person name="Griggs A."/>
            <person name="Gujja S."/>
            <person name="Hansen M."/>
            <person name="Howarth C."/>
            <person name="Imamovic A."/>
            <person name="Larimer J."/>
            <person name="McCowan C."/>
            <person name="Murphy C."/>
            <person name="Neiman D."/>
            <person name="Pearson M."/>
            <person name="Priest M."/>
            <person name="Roberts A."/>
            <person name="Saif S."/>
            <person name="Shea T."/>
            <person name="Sisk P."/>
            <person name="Sykes S."/>
            <person name="Wortman J."/>
            <person name="Nusbaum C."/>
            <person name="Birren B."/>
        </authorList>
    </citation>
    <scope>NUCLEOTIDE SEQUENCE [LARGE SCALE GENOMIC DNA]</scope>
    <source>
        <strain evidence="2 4">ATCC 43197</strain>
    </source>
</reference>
<protein>
    <recommendedName>
        <fullName evidence="6">Viral A-type inclusion protein</fullName>
    </recommendedName>
</protein>
<evidence type="ECO:0000313" key="5">
    <source>
        <dbReference type="Proteomes" id="UP000014148"/>
    </source>
</evidence>
<sequence length="282" mass="32625">METPEKQEELQTETSFDSVKESASDVLGGLMGQIKRLEEAMKLEHMGDVYQIYWNELPASIQQSSNANHEIDNFLTSKLDQEIQRTFPFMIMCDVVSPILMNYQIGSYYRERAVLQVDATQPTIKILPEIRDQWEKVMKGEYKEQLSELENQQDDFDAKTIAAQSELRELNGKIAHQEKLKAELEETKSFMNRKKIEEEIEVIDDKLRELKQQRSQWTPFVGDQLSGESQKIELANRIASLSLEQAIALKELRLIKKRFGGLEEMDAALEIFIKDFLNKGAE</sequence>
<dbReference type="eggNOG" id="ENOG5033R0K">
    <property type="taxonomic scope" value="Bacteria"/>
</dbReference>
<dbReference type="OrthoDB" id="2191068at2"/>
<name>R2PES1_9ENTE</name>
<dbReference type="GeneID" id="79785501"/>
<dbReference type="PATRIC" id="fig|1158601.3.peg.231"/>
<organism evidence="2 4">
    <name type="scientific">Enterococcus malodoratus ATCC 43197</name>
    <dbReference type="NCBI Taxonomy" id="1158601"/>
    <lineage>
        <taxon>Bacteria</taxon>
        <taxon>Bacillati</taxon>
        <taxon>Bacillota</taxon>
        <taxon>Bacilli</taxon>
        <taxon>Lactobacillales</taxon>
        <taxon>Enterococcaceae</taxon>
        <taxon>Enterococcus</taxon>
    </lineage>
</organism>
<evidence type="ECO:0008006" key="6">
    <source>
        <dbReference type="Google" id="ProtNLM"/>
    </source>
</evidence>
<accession>R2PES1</accession>
<proteinExistence type="predicted"/>
<evidence type="ECO:0000313" key="2">
    <source>
        <dbReference type="EMBL" id="EOH82852.1"/>
    </source>
</evidence>
<dbReference type="Proteomes" id="UP000013783">
    <property type="component" value="Unassembled WGS sequence"/>
</dbReference>
<comment type="caution">
    <text evidence="2">The sequence shown here is derived from an EMBL/GenBank/DDBJ whole genome shotgun (WGS) entry which is preliminary data.</text>
</comment>
<gene>
    <name evidence="3" type="ORF">I585_00179</name>
    <name evidence="2" type="ORF">UAI_00247</name>
</gene>
<keyword evidence="1" id="KW-0175">Coiled coil</keyword>
<dbReference type="AlphaFoldDB" id="R2PES1"/>
<dbReference type="RefSeq" id="WP_010739143.1">
    <property type="nucleotide sequence ID" value="NZ_KB946249.1"/>
</dbReference>
<evidence type="ECO:0000256" key="1">
    <source>
        <dbReference type="SAM" id="Coils"/>
    </source>
</evidence>
<evidence type="ECO:0000313" key="3">
    <source>
        <dbReference type="EMBL" id="EOT70668.1"/>
    </source>
</evidence>
<keyword evidence="5" id="KW-1185">Reference proteome</keyword>
<reference evidence="3 5" key="2">
    <citation type="submission" date="2013-03" db="EMBL/GenBank/DDBJ databases">
        <title>The Genome Sequence of Enterococcus malodoratus ATCC_43197 (PacBio/Illumina hybrid assembly).</title>
        <authorList>
            <consortium name="The Broad Institute Genomics Platform"/>
            <consortium name="The Broad Institute Genome Sequencing Center for Infectious Disease"/>
            <person name="Earl A."/>
            <person name="Russ C."/>
            <person name="Gilmore M."/>
            <person name="Surin D."/>
            <person name="Walker B."/>
            <person name="Young S."/>
            <person name="Zeng Q."/>
            <person name="Gargeya S."/>
            <person name="Fitzgerald M."/>
            <person name="Haas B."/>
            <person name="Abouelleil A."/>
            <person name="Allen A.W."/>
            <person name="Alvarado L."/>
            <person name="Arachchi H.M."/>
            <person name="Berlin A.M."/>
            <person name="Chapman S.B."/>
            <person name="Gainer-Dewar J."/>
            <person name="Goldberg J."/>
            <person name="Griggs A."/>
            <person name="Gujja S."/>
            <person name="Hansen M."/>
            <person name="Howarth C."/>
            <person name="Imamovic A."/>
            <person name="Ireland A."/>
            <person name="Larimer J."/>
            <person name="McCowan C."/>
            <person name="Murphy C."/>
            <person name="Pearson M."/>
            <person name="Poon T.W."/>
            <person name="Priest M."/>
            <person name="Roberts A."/>
            <person name="Saif S."/>
            <person name="Shea T."/>
            <person name="Sisk P."/>
            <person name="Sykes S."/>
            <person name="Wortman J."/>
            <person name="Nusbaum C."/>
            <person name="Birren B."/>
        </authorList>
    </citation>
    <scope>NUCLEOTIDE SEQUENCE [LARGE SCALE GENOMIC DNA]</scope>
    <source>
        <strain evidence="3 5">ATCC 43197</strain>
    </source>
</reference>
<dbReference type="Proteomes" id="UP000014148">
    <property type="component" value="Unassembled WGS sequence"/>
</dbReference>